<dbReference type="HOGENOM" id="CLU_133398_0_0_1"/>
<dbReference type="EMBL" id="KN819402">
    <property type="protein sequence ID" value="KIJ10600.1"/>
    <property type="molecule type" value="Genomic_DNA"/>
</dbReference>
<sequence length="171" mass="18806">MTDSSVYLFGKTPVSEAVITAENDLRKALNLTLQAQQDAGVINVDSNLSLLPFPANSPSFSVSEQIITAFTLLSPTSKSSVSTTLNKVQPPPDPIPTSKFLFDVADKLPCSSTPSLYHLDTHRLIINLAEAKRYLPLTLFTADAMQRPYQESGSLKLIKSQHPIMKTRQHH</sequence>
<organism evidence="1 2">
    <name type="scientific">Paxillus involutus ATCC 200175</name>
    <dbReference type="NCBI Taxonomy" id="664439"/>
    <lineage>
        <taxon>Eukaryota</taxon>
        <taxon>Fungi</taxon>
        <taxon>Dikarya</taxon>
        <taxon>Basidiomycota</taxon>
        <taxon>Agaricomycotina</taxon>
        <taxon>Agaricomycetes</taxon>
        <taxon>Agaricomycetidae</taxon>
        <taxon>Boletales</taxon>
        <taxon>Paxilineae</taxon>
        <taxon>Paxillaceae</taxon>
        <taxon>Paxillus</taxon>
    </lineage>
</organism>
<evidence type="ECO:0000313" key="2">
    <source>
        <dbReference type="Proteomes" id="UP000053647"/>
    </source>
</evidence>
<gene>
    <name evidence="1" type="ORF">PAXINDRAFT_16436</name>
</gene>
<dbReference type="OrthoDB" id="3018720at2759"/>
<accession>A0A0C9T4K7</accession>
<dbReference type="AlphaFoldDB" id="A0A0C9T4K7"/>
<name>A0A0C9T4K7_PAXIN</name>
<keyword evidence="2" id="KW-1185">Reference proteome</keyword>
<reference evidence="1 2" key="1">
    <citation type="submission" date="2014-06" db="EMBL/GenBank/DDBJ databases">
        <authorList>
            <consortium name="DOE Joint Genome Institute"/>
            <person name="Kuo A."/>
            <person name="Kohler A."/>
            <person name="Nagy L.G."/>
            <person name="Floudas D."/>
            <person name="Copeland A."/>
            <person name="Barry K.W."/>
            <person name="Cichocki N."/>
            <person name="Veneault-Fourrey C."/>
            <person name="LaButti K."/>
            <person name="Lindquist E.A."/>
            <person name="Lipzen A."/>
            <person name="Lundell T."/>
            <person name="Morin E."/>
            <person name="Murat C."/>
            <person name="Sun H."/>
            <person name="Tunlid A."/>
            <person name="Henrissat B."/>
            <person name="Grigoriev I.V."/>
            <person name="Hibbett D.S."/>
            <person name="Martin F."/>
            <person name="Nordberg H.P."/>
            <person name="Cantor M.N."/>
            <person name="Hua S.X."/>
        </authorList>
    </citation>
    <scope>NUCLEOTIDE SEQUENCE [LARGE SCALE GENOMIC DNA]</scope>
    <source>
        <strain evidence="1 2">ATCC 200175</strain>
    </source>
</reference>
<dbReference type="Proteomes" id="UP000053647">
    <property type="component" value="Unassembled WGS sequence"/>
</dbReference>
<protein>
    <submittedName>
        <fullName evidence="1">Uncharacterized protein</fullName>
    </submittedName>
</protein>
<reference evidence="2" key="2">
    <citation type="submission" date="2015-01" db="EMBL/GenBank/DDBJ databases">
        <title>Evolutionary Origins and Diversification of the Mycorrhizal Mutualists.</title>
        <authorList>
            <consortium name="DOE Joint Genome Institute"/>
            <consortium name="Mycorrhizal Genomics Consortium"/>
            <person name="Kohler A."/>
            <person name="Kuo A."/>
            <person name="Nagy L.G."/>
            <person name="Floudas D."/>
            <person name="Copeland A."/>
            <person name="Barry K.W."/>
            <person name="Cichocki N."/>
            <person name="Veneault-Fourrey C."/>
            <person name="LaButti K."/>
            <person name="Lindquist E.A."/>
            <person name="Lipzen A."/>
            <person name="Lundell T."/>
            <person name="Morin E."/>
            <person name="Murat C."/>
            <person name="Riley R."/>
            <person name="Ohm R."/>
            <person name="Sun H."/>
            <person name="Tunlid A."/>
            <person name="Henrissat B."/>
            <person name="Grigoriev I.V."/>
            <person name="Hibbett D.S."/>
            <person name="Martin F."/>
        </authorList>
    </citation>
    <scope>NUCLEOTIDE SEQUENCE [LARGE SCALE GENOMIC DNA]</scope>
    <source>
        <strain evidence="2">ATCC 200175</strain>
    </source>
</reference>
<evidence type="ECO:0000313" key="1">
    <source>
        <dbReference type="EMBL" id="KIJ10600.1"/>
    </source>
</evidence>
<proteinExistence type="predicted"/>